<dbReference type="GO" id="GO:0015658">
    <property type="term" value="F:branched-chain amino acid transmembrane transporter activity"/>
    <property type="evidence" value="ECO:0007669"/>
    <property type="project" value="InterPro"/>
</dbReference>
<feature type="transmembrane region" description="Helical" evidence="6">
    <location>
        <begin position="141"/>
        <end position="162"/>
    </location>
</feature>
<keyword evidence="5 6" id="KW-0472">Membrane</keyword>
<dbReference type="Proteomes" id="UP000434209">
    <property type="component" value="Chromosome 2"/>
</dbReference>
<comment type="subcellular location">
    <subcellularLocation>
        <location evidence="1">Cell membrane</location>
        <topology evidence="1">Multi-pass membrane protein</topology>
    </subcellularLocation>
</comment>
<protein>
    <submittedName>
        <fullName evidence="7">Branched-chain amino acid ABC transporter permease</fullName>
    </submittedName>
</protein>
<gene>
    <name evidence="7" type="ORF">FAZ97_22665</name>
</gene>
<dbReference type="OrthoDB" id="9814461at2"/>
<dbReference type="KEGG" id="pacp:FAZ97_22665"/>
<accession>A0A7Z2JBC4</accession>
<feature type="transmembrane region" description="Helical" evidence="6">
    <location>
        <begin position="271"/>
        <end position="290"/>
    </location>
</feature>
<dbReference type="InterPro" id="IPR043428">
    <property type="entry name" value="LivM-like"/>
</dbReference>
<evidence type="ECO:0000256" key="1">
    <source>
        <dbReference type="ARBA" id="ARBA00004651"/>
    </source>
</evidence>
<dbReference type="PANTHER" id="PTHR30482">
    <property type="entry name" value="HIGH-AFFINITY BRANCHED-CHAIN AMINO ACID TRANSPORT SYSTEM PERMEASE"/>
    <property type="match status" value="1"/>
</dbReference>
<evidence type="ECO:0000256" key="3">
    <source>
        <dbReference type="ARBA" id="ARBA00022692"/>
    </source>
</evidence>
<feature type="transmembrane region" description="Helical" evidence="6">
    <location>
        <begin position="227"/>
        <end position="251"/>
    </location>
</feature>
<keyword evidence="4 6" id="KW-1133">Transmembrane helix</keyword>
<feature type="transmembrane region" description="Helical" evidence="6">
    <location>
        <begin position="40"/>
        <end position="58"/>
    </location>
</feature>
<keyword evidence="3 6" id="KW-0812">Transmembrane</keyword>
<evidence type="ECO:0000256" key="5">
    <source>
        <dbReference type="ARBA" id="ARBA00023136"/>
    </source>
</evidence>
<keyword evidence="2" id="KW-1003">Cell membrane</keyword>
<organism evidence="7 8">
    <name type="scientific">Paraburkholderia acidiphila</name>
    <dbReference type="NCBI Taxonomy" id="2571747"/>
    <lineage>
        <taxon>Bacteria</taxon>
        <taxon>Pseudomonadati</taxon>
        <taxon>Pseudomonadota</taxon>
        <taxon>Betaproteobacteria</taxon>
        <taxon>Burkholderiales</taxon>
        <taxon>Burkholderiaceae</taxon>
        <taxon>Paraburkholderia</taxon>
    </lineage>
</organism>
<dbReference type="Pfam" id="PF02653">
    <property type="entry name" value="BPD_transp_2"/>
    <property type="match status" value="1"/>
</dbReference>
<evidence type="ECO:0000313" key="8">
    <source>
        <dbReference type="Proteomes" id="UP000434209"/>
    </source>
</evidence>
<evidence type="ECO:0000313" key="7">
    <source>
        <dbReference type="EMBL" id="QGZ57698.1"/>
    </source>
</evidence>
<evidence type="ECO:0000256" key="4">
    <source>
        <dbReference type="ARBA" id="ARBA00022989"/>
    </source>
</evidence>
<dbReference type="InterPro" id="IPR001851">
    <property type="entry name" value="ABC_transp_permease"/>
</dbReference>
<dbReference type="AlphaFoldDB" id="A0A7Z2JBC4"/>
<dbReference type="PANTHER" id="PTHR30482:SF10">
    <property type="entry name" value="HIGH-AFFINITY BRANCHED-CHAIN AMINO ACID TRANSPORT PROTEIN BRAE"/>
    <property type="match status" value="1"/>
</dbReference>
<dbReference type="PROSITE" id="PS51257">
    <property type="entry name" value="PROKAR_LIPOPROTEIN"/>
    <property type="match status" value="1"/>
</dbReference>
<sequence length="304" mass="31524">MASSTGRCAVYSFLLHVATLSCIYALLALGLNLQAGFAGLLNFGFVAFAGVGAYASAITASLGYPVPIGMLIGVVAAMLVGFAMARLGRNLASDYWAIATLAVAELVRTVALNENWLTGGAQGISGVPALLRTAAGVQSDLAFFALALAMVVIAFLACMRLTRGRFGRAIRLMREEPALATSLGYQLVPLKVKATVTGAAIASVGGSLLAHYMSFVGPDYMLASETFVIWTMVMIGGLGNNLGVVLGAVLVEAIYSAVPFVKDYLDISSDIAGAVRLGTIGVILLACLLARPRGLIPERIRSAS</sequence>
<name>A0A7Z2JBC4_9BURK</name>
<dbReference type="GO" id="GO:0005886">
    <property type="term" value="C:plasma membrane"/>
    <property type="evidence" value="ECO:0007669"/>
    <property type="project" value="UniProtKB-SubCell"/>
</dbReference>
<evidence type="ECO:0000256" key="2">
    <source>
        <dbReference type="ARBA" id="ARBA00022475"/>
    </source>
</evidence>
<feature type="transmembrane region" description="Helical" evidence="6">
    <location>
        <begin position="64"/>
        <end position="83"/>
    </location>
</feature>
<feature type="transmembrane region" description="Helical" evidence="6">
    <location>
        <begin position="13"/>
        <end position="33"/>
    </location>
</feature>
<evidence type="ECO:0000256" key="6">
    <source>
        <dbReference type="SAM" id="Phobius"/>
    </source>
</evidence>
<dbReference type="EMBL" id="CP046910">
    <property type="protein sequence ID" value="QGZ57698.1"/>
    <property type="molecule type" value="Genomic_DNA"/>
</dbReference>
<keyword evidence="8" id="KW-1185">Reference proteome</keyword>
<reference evidence="7 8" key="1">
    <citation type="submission" date="2019-12" db="EMBL/GenBank/DDBJ databases">
        <title>Paraburkholderia acidiphila 7Q-K02 sp. nov and Paraburkholderia acidisoli DHF22 sp. nov., two strains isolated from forest soil.</title>
        <authorList>
            <person name="Gao Z."/>
            <person name="Qiu L."/>
        </authorList>
    </citation>
    <scope>NUCLEOTIDE SEQUENCE [LARGE SCALE GENOMIC DNA]</scope>
    <source>
        <strain evidence="7 8">7Q-K02</strain>
    </source>
</reference>
<proteinExistence type="predicted"/>
<dbReference type="CDD" id="cd06581">
    <property type="entry name" value="TM_PBP1_LivM_like"/>
    <property type="match status" value="1"/>
</dbReference>